<dbReference type="GO" id="GO:0000981">
    <property type="term" value="F:DNA-binding transcription factor activity, RNA polymerase II-specific"/>
    <property type="evidence" value="ECO:0007669"/>
    <property type="project" value="InterPro"/>
</dbReference>
<organism evidence="9 10">
    <name type="scientific">Xylona heveae (strain CBS 132557 / TC161)</name>
    <dbReference type="NCBI Taxonomy" id="1328760"/>
    <lineage>
        <taxon>Eukaryota</taxon>
        <taxon>Fungi</taxon>
        <taxon>Dikarya</taxon>
        <taxon>Ascomycota</taxon>
        <taxon>Pezizomycotina</taxon>
        <taxon>Xylonomycetes</taxon>
        <taxon>Xylonales</taxon>
        <taxon>Xylonaceae</taxon>
        <taxon>Xylona</taxon>
    </lineage>
</organism>
<dbReference type="InterPro" id="IPR036864">
    <property type="entry name" value="Zn2-C6_fun-type_DNA-bd_sf"/>
</dbReference>
<dbReference type="SMART" id="SM00066">
    <property type="entry name" value="GAL4"/>
    <property type="match status" value="1"/>
</dbReference>
<evidence type="ECO:0000313" key="10">
    <source>
        <dbReference type="Proteomes" id="UP000076632"/>
    </source>
</evidence>
<feature type="compositionally biased region" description="Polar residues" evidence="7">
    <location>
        <begin position="253"/>
        <end position="273"/>
    </location>
</feature>
<dbReference type="InterPro" id="IPR052360">
    <property type="entry name" value="Transcr_Regulatory_Proteins"/>
</dbReference>
<keyword evidence="1" id="KW-0479">Metal-binding</keyword>
<gene>
    <name evidence="9" type="ORF">L228DRAFT_283005</name>
</gene>
<name>A0A165H3M2_XYLHT</name>
<evidence type="ECO:0000256" key="6">
    <source>
        <dbReference type="ARBA" id="ARBA00023242"/>
    </source>
</evidence>
<evidence type="ECO:0000259" key="8">
    <source>
        <dbReference type="PROSITE" id="PS50048"/>
    </source>
</evidence>
<dbReference type="InterPro" id="IPR001138">
    <property type="entry name" value="Zn2Cys6_DnaBD"/>
</dbReference>
<feature type="region of interest" description="Disordered" evidence="7">
    <location>
        <begin position="228"/>
        <end position="334"/>
    </location>
</feature>
<dbReference type="GeneID" id="28901199"/>
<dbReference type="Pfam" id="PF00172">
    <property type="entry name" value="Zn_clus"/>
    <property type="match status" value="1"/>
</dbReference>
<dbReference type="GO" id="GO:0008270">
    <property type="term" value="F:zinc ion binding"/>
    <property type="evidence" value="ECO:0007669"/>
    <property type="project" value="InterPro"/>
</dbReference>
<feature type="compositionally biased region" description="Polar residues" evidence="7">
    <location>
        <begin position="408"/>
        <end position="427"/>
    </location>
</feature>
<reference evidence="9 10" key="1">
    <citation type="journal article" date="2016" name="Fungal Biol.">
        <title>The genome of Xylona heveae provides a window into fungal endophytism.</title>
        <authorList>
            <person name="Gazis R."/>
            <person name="Kuo A."/>
            <person name="Riley R."/>
            <person name="LaButti K."/>
            <person name="Lipzen A."/>
            <person name="Lin J."/>
            <person name="Amirebrahimi M."/>
            <person name="Hesse C.N."/>
            <person name="Spatafora J.W."/>
            <person name="Henrissat B."/>
            <person name="Hainaut M."/>
            <person name="Grigoriev I.V."/>
            <person name="Hibbett D.S."/>
        </authorList>
    </citation>
    <scope>NUCLEOTIDE SEQUENCE [LARGE SCALE GENOMIC DNA]</scope>
    <source>
        <strain evidence="9 10">TC161</strain>
    </source>
</reference>
<feature type="domain" description="Zn(2)-C6 fungal-type" evidence="8">
    <location>
        <begin position="392"/>
        <end position="422"/>
    </location>
</feature>
<dbReference type="EMBL" id="KV407458">
    <property type="protein sequence ID" value="KZF22939.1"/>
    <property type="molecule type" value="Genomic_DNA"/>
</dbReference>
<dbReference type="Gene3D" id="4.10.240.10">
    <property type="entry name" value="Zn(2)-C6 fungal-type DNA-binding domain"/>
    <property type="match status" value="1"/>
</dbReference>
<dbReference type="AlphaFoldDB" id="A0A165H3M2"/>
<protein>
    <recommendedName>
        <fullName evidence="8">Zn(2)-C6 fungal-type domain-containing protein</fullName>
    </recommendedName>
</protein>
<keyword evidence="4" id="KW-0238">DNA-binding</keyword>
<dbReference type="InParanoid" id="A0A165H3M2"/>
<accession>A0A165H3M2</accession>
<evidence type="ECO:0000256" key="7">
    <source>
        <dbReference type="SAM" id="MobiDB-lite"/>
    </source>
</evidence>
<feature type="region of interest" description="Disordered" evidence="7">
    <location>
        <begin position="60"/>
        <end position="86"/>
    </location>
</feature>
<keyword evidence="6" id="KW-0539">Nucleus</keyword>
<evidence type="ECO:0000313" key="9">
    <source>
        <dbReference type="EMBL" id="KZF22939.1"/>
    </source>
</evidence>
<evidence type="ECO:0000256" key="3">
    <source>
        <dbReference type="ARBA" id="ARBA00023015"/>
    </source>
</evidence>
<dbReference type="GO" id="GO:0003677">
    <property type="term" value="F:DNA binding"/>
    <property type="evidence" value="ECO:0007669"/>
    <property type="project" value="UniProtKB-KW"/>
</dbReference>
<keyword evidence="3" id="KW-0805">Transcription regulation</keyword>
<keyword evidence="5" id="KW-0804">Transcription</keyword>
<dbReference type="PANTHER" id="PTHR36206:SF12">
    <property type="entry name" value="ASPERCRYPTIN BIOSYNTHESIS CLUSTER-SPECIFIC TRANSCRIPTION REGULATOR ATNN-RELATED"/>
    <property type="match status" value="1"/>
</dbReference>
<dbReference type="PANTHER" id="PTHR36206">
    <property type="entry name" value="ASPERCRYPTIN BIOSYNTHESIS CLUSTER-SPECIFIC TRANSCRIPTION REGULATOR ATNN-RELATED"/>
    <property type="match status" value="1"/>
</dbReference>
<dbReference type="CDD" id="cd00067">
    <property type="entry name" value="GAL4"/>
    <property type="match status" value="1"/>
</dbReference>
<evidence type="ECO:0000256" key="4">
    <source>
        <dbReference type="ARBA" id="ARBA00023125"/>
    </source>
</evidence>
<evidence type="ECO:0000256" key="5">
    <source>
        <dbReference type="ARBA" id="ARBA00023163"/>
    </source>
</evidence>
<feature type="compositionally biased region" description="Low complexity" evidence="7">
    <location>
        <begin position="448"/>
        <end position="469"/>
    </location>
</feature>
<dbReference type="STRING" id="1328760.A0A165H3M2"/>
<evidence type="ECO:0000256" key="1">
    <source>
        <dbReference type="ARBA" id="ARBA00022723"/>
    </source>
</evidence>
<dbReference type="OrthoDB" id="3598904at2759"/>
<keyword evidence="10" id="KW-1185">Reference proteome</keyword>
<proteinExistence type="predicted"/>
<evidence type="ECO:0000256" key="2">
    <source>
        <dbReference type="ARBA" id="ARBA00022833"/>
    </source>
</evidence>
<dbReference type="RefSeq" id="XP_018188494.1">
    <property type="nucleotide sequence ID" value="XM_018336062.1"/>
</dbReference>
<dbReference type="PROSITE" id="PS00463">
    <property type="entry name" value="ZN2_CY6_FUNGAL_1"/>
    <property type="match status" value="1"/>
</dbReference>
<dbReference type="PROSITE" id="PS50048">
    <property type="entry name" value="ZN2_CY6_FUNGAL_2"/>
    <property type="match status" value="1"/>
</dbReference>
<keyword evidence="2" id="KW-0862">Zinc</keyword>
<dbReference type="SUPFAM" id="SSF57701">
    <property type="entry name" value="Zn2/Cys6 DNA-binding domain"/>
    <property type="match status" value="1"/>
</dbReference>
<feature type="region of interest" description="Disordered" evidence="7">
    <location>
        <begin position="407"/>
        <end position="469"/>
    </location>
</feature>
<dbReference type="Proteomes" id="UP000076632">
    <property type="component" value="Unassembled WGS sequence"/>
</dbReference>
<sequence length="563" mass="61428">MATNGPEAAEMHFCHTLGELQERLGHSLAQEASSPLPSLATFTFWLAPTFQVIIPRTVTSQQATPPETPQHEAGQAAANSNEKRQTVSHVINQEITLRETFDDDLENHVVQATQRVVSGVIAKAVQDVDGFKYNTRNIWSTSKGSRFNYTCGESKHSGKRKRSSVANAEVSETSADSNALIDCKGSVTLRFSKEDFAVELTYTHAPIHRTTSNRDPGWMRVGLTNRVPSAFKPTDPPLPLYAPSAPQGHAEQDNTPIDPQLSSSTIANASPSRHTLENPAPQNSFAAPPHRQFNTGDAPARAPSPIKTETYPAHIPTHAPPFHDPQIQGSQRLSTNGFTINGTPIQEGVFEHRPEQARPRSFIEWQQQQHPHPDDGEQVARIKRAHKRTKTGCLTCRARKIKCDESRPNCTSCRKGNRQCTYPSDSVPNAPPVAQSLEAEGLPFYPDPSVSQPQPQSTPTAPAPTPTVAQAHTATEIHPLVTAQYHLTMGHPNLLPPPNPNQQVMPVTAQVFNENTGTVYGNVTGYVACAPGTRLPLDQIAFKLVPLFPPGAAVDQQHLPRAT</sequence>